<proteinExistence type="predicted"/>
<dbReference type="GO" id="GO:0002720">
    <property type="term" value="P:positive regulation of cytokine production involved in immune response"/>
    <property type="evidence" value="ECO:0007669"/>
    <property type="project" value="TreeGrafter"/>
</dbReference>
<dbReference type="PANTHER" id="PTHR46838:SF1">
    <property type="entry name" value="TUMOR NECROSIS FACTOR RECEPTOR SUPERFAMILY MEMBER 14"/>
    <property type="match status" value="1"/>
</dbReference>
<keyword evidence="1" id="KW-1015">Disulfide bond</keyword>
<accession>A0A8C9QXN4</accession>
<feature type="disulfide bond" evidence="1">
    <location>
        <begin position="86"/>
        <end position="104"/>
    </location>
</feature>
<dbReference type="PROSITE" id="PS50050">
    <property type="entry name" value="TNFR_NGFR_2"/>
    <property type="match status" value="2"/>
</dbReference>
<dbReference type="FunFam" id="2.10.50.10:FF:000007">
    <property type="entry name" value="TNF receptor superfamily member 14"/>
    <property type="match status" value="1"/>
</dbReference>
<dbReference type="AlphaFoldDB" id="A0A8C9QXN4"/>
<dbReference type="GO" id="GO:2000406">
    <property type="term" value="P:positive regulation of T cell migration"/>
    <property type="evidence" value="ECO:0007669"/>
    <property type="project" value="TreeGrafter"/>
</dbReference>
<keyword evidence="2" id="KW-0812">Transmembrane</keyword>
<sequence length="284" mass="30835">STFTDKPHGLHTCSPCVVCNQDLGLKTVKECKPFEDAVCGALEGNYCTDPYEGGCRAAQKHTTCKPGHFIKHPAEYKIGPECCPMCAPGFHVYKHCTERTSTSCVPCTGSTFTDKPNGVTKCGPCTLCDHGLSLKTVKECKPSSDAVCGALEGNYCIDPYEGGCRAAKEHTTCKPGHFIRHPGTDSTDTVCEICPERSFSNGSSISCTPHTDCESKGLPTIKPGDSVSDSQCGNKSWEMIVFLSLLGMSVVLLAGGGVIGYFFYIKRKRKQPNRVRQVWYFCAW</sequence>
<dbReference type="OrthoDB" id="10031141at2759"/>
<feature type="repeat" description="TNFR-Cys" evidence="1">
    <location>
        <begin position="63"/>
        <end position="104"/>
    </location>
</feature>
<name>A0A8C9QXN4_SCLFO</name>
<keyword evidence="2" id="KW-1133">Transmembrane helix</keyword>
<keyword evidence="5" id="KW-1185">Reference proteome</keyword>
<dbReference type="Ensembl" id="ENSSFOT00015001110.2">
    <property type="protein sequence ID" value="ENSSFOP00015001079.2"/>
    <property type="gene ID" value="ENSSFOG00015000781.2"/>
</dbReference>
<feature type="transmembrane region" description="Helical" evidence="2">
    <location>
        <begin position="239"/>
        <end position="264"/>
    </location>
</feature>
<organism evidence="4 5">
    <name type="scientific">Scleropages formosus</name>
    <name type="common">Asian bonytongue</name>
    <name type="synonym">Osteoglossum formosum</name>
    <dbReference type="NCBI Taxonomy" id="113540"/>
    <lineage>
        <taxon>Eukaryota</taxon>
        <taxon>Metazoa</taxon>
        <taxon>Chordata</taxon>
        <taxon>Craniata</taxon>
        <taxon>Vertebrata</taxon>
        <taxon>Euteleostomi</taxon>
        <taxon>Actinopterygii</taxon>
        <taxon>Neopterygii</taxon>
        <taxon>Teleostei</taxon>
        <taxon>Osteoglossocephala</taxon>
        <taxon>Osteoglossomorpha</taxon>
        <taxon>Osteoglossiformes</taxon>
        <taxon>Osteoglossidae</taxon>
        <taxon>Scleropages</taxon>
    </lineage>
</organism>
<feature type="domain" description="TNFR-Cys" evidence="3">
    <location>
        <begin position="106"/>
        <end position="148"/>
    </location>
</feature>
<reference evidence="4" key="3">
    <citation type="submission" date="2025-09" db="UniProtKB">
        <authorList>
            <consortium name="Ensembl"/>
        </authorList>
    </citation>
    <scope>IDENTIFICATION</scope>
</reference>
<protein>
    <recommendedName>
        <fullName evidence="3">TNFR-Cys domain-containing protein</fullName>
    </recommendedName>
</protein>
<dbReference type="GO" id="GO:0050829">
    <property type="term" value="P:defense response to Gram-negative bacterium"/>
    <property type="evidence" value="ECO:0007669"/>
    <property type="project" value="TreeGrafter"/>
</dbReference>
<feature type="disulfide bond" evidence="1">
    <location>
        <begin position="83"/>
        <end position="96"/>
    </location>
</feature>
<dbReference type="SMART" id="SM01411">
    <property type="entry name" value="Ephrin_rec_like"/>
    <property type="match status" value="2"/>
</dbReference>
<comment type="caution">
    <text evidence="1">Lacks conserved residue(s) required for the propagation of feature annotation.</text>
</comment>
<dbReference type="SUPFAM" id="SSF57586">
    <property type="entry name" value="TNF receptor-like"/>
    <property type="match status" value="2"/>
</dbReference>
<dbReference type="CDD" id="cd13405">
    <property type="entry name" value="TNFRSF14_teleost"/>
    <property type="match status" value="1"/>
</dbReference>
<dbReference type="PROSITE" id="PS00652">
    <property type="entry name" value="TNFR_NGFR_1"/>
    <property type="match status" value="1"/>
</dbReference>
<feature type="domain" description="TNFR-Cys" evidence="3">
    <location>
        <begin position="63"/>
        <end position="104"/>
    </location>
</feature>
<dbReference type="GeneTree" id="ENSGT00950000183126"/>
<dbReference type="Pfam" id="PF00020">
    <property type="entry name" value="TNFR_c6"/>
    <property type="match status" value="2"/>
</dbReference>
<dbReference type="SMART" id="SM00208">
    <property type="entry name" value="TNFR"/>
    <property type="match status" value="5"/>
</dbReference>
<evidence type="ECO:0000313" key="4">
    <source>
        <dbReference type="Ensembl" id="ENSSFOP00015001079.2"/>
    </source>
</evidence>
<evidence type="ECO:0000313" key="5">
    <source>
        <dbReference type="Proteomes" id="UP000694397"/>
    </source>
</evidence>
<dbReference type="InterPro" id="IPR001368">
    <property type="entry name" value="TNFR/NGFR_Cys_rich_reg"/>
</dbReference>
<reference evidence="4 5" key="1">
    <citation type="submission" date="2019-04" db="EMBL/GenBank/DDBJ databases">
        <authorList>
            <consortium name="Wellcome Sanger Institute Data Sharing"/>
        </authorList>
    </citation>
    <scope>NUCLEOTIDE SEQUENCE [LARGE SCALE GENOMIC DNA]</scope>
</reference>
<dbReference type="PANTHER" id="PTHR46838">
    <property type="entry name" value="TUMOR NECROSIS FACTOR RECEPTOR SUPERFAMILY MEMBER 14"/>
    <property type="match status" value="1"/>
</dbReference>
<dbReference type="Gene3D" id="2.10.50.10">
    <property type="entry name" value="Tumor Necrosis Factor Receptor, subunit A, domain 2"/>
    <property type="match status" value="4"/>
</dbReference>
<reference evidence="4" key="2">
    <citation type="submission" date="2025-08" db="UniProtKB">
        <authorList>
            <consortium name="Ensembl"/>
        </authorList>
    </citation>
    <scope>IDENTIFICATION</scope>
</reference>
<feature type="repeat" description="TNFR-Cys" evidence="1">
    <location>
        <begin position="106"/>
        <end position="148"/>
    </location>
</feature>
<dbReference type="GO" id="GO:0009897">
    <property type="term" value="C:external side of plasma membrane"/>
    <property type="evidence" value="ECO:0007669"/>
    <property type="project" value="TreeGrafter"/>
</dbReference>
<dbReference type="Proteomes" id="UP000694397">
    <property type="component" value="Chromosome 2"/>
</dbReference>
<evidence type="ECO:0000256" key="1">
    <source>
        <dbReference type="PROSITE-ProRule" id="PRU00206"/>
    </source>
</evidence>
<keyword evidence="2" id="KW-0472">Membrane</keyword>
<evidence type="ECO:0000259" key="3">
    <source>
        <dbReference type="PROSITE" id="PS50050"/>
    </source>
</evidence>
<feature type="disulfide bond" evidence="1">
    <location>
        <begin position="107"/>
        <end position="122"/>
    </location>
</feature>
<dbReference type="GO" id="GO:0050830">
    <property type="term" value="P:defense response to Gram-positive bacterium"/>
    <property type="evidence" value="ECO:0007669"/>
    <property type="project" value="TreeGrafter"/>
</dbReference>
<evidence type="ECO:0000256" key="2">
    <source>
        <dbReference type="SAM" id="Phobius"/>
    </source>
</evidence>
<dbReference type="GO" id="GO:0046642">
    <property type="term" value="P:negative regulation of alpha-beta T cell proliferation"/>
    <property type="evidence" value="ECO:0007669"/>
    <property type="project" value="TreeGrafter"/>
</dbReference>